<organism evidence="12 13">
    <name type="scientific">Aeoliella straminimaris</name>
    <dbReference type="NCBI Taxonomy" id="2954799"/>
    <lineage>
        <taxon>Bacteria</taxon>
        <taxon>Pseudomonadati</taxon>
        <taxon>Planctomycetota</taxon>
        <taxon>Planctomycetia</taxon>
        <taxon>Pirellulales</taxon>
        <taxon>Lacipirellulaceae</taxon>
        <taxon>Aeoliella</taxon>
    </lineage>
</organism>
<dbReference type="Proteomes" id="UP001155241">
    <property type="component" value="Unassembled WGS sequence"/>
</dbReference>
<evidence type="ECO:0000259" key="10">
    <source>
        <dbReference type="PROSITE" id="PS50192"/>
    </source>
</evidence>
<evidence type="ECO:0000259" key="9">
    <source>
        <dbReference type="PROSITE" id="PS50113"/>
    </source>
</evidence>
<comment type="subcellular location">
    <subcellularLocation>
        <location evidence="1">Cell inner membrane</location>
        <topology evidence="1">Multi-pass membrane protein</topology>
    </subcellularLocation>
</comment>
<dbReference type="SMART" id="SM00091">
    <property type="entry name" value="PAS"/>
    <property type="match status" value="3"/>
</dbReference>
<dbReference type="Pfam" id="PF13188">
    <property type="entry name" value="PAS_8"/>
    <property type="match status" value="1"/>
</dbReference>
<dbReference type="InterPro" id="IPR000014">
    <property type="entry name" value="PAS"/>
</dbReference>
<dbReference type="AlphaFoldDB" id="A0A9X2F7J3"/>
<feature type="domain" description="T-SNARE coiled-coil homology" evidence="10">
    <location>
        <begin position="639"/>
        <end position="701"/>
    </location>
</feature>
<evidence type="ECO:0000256" key="6">
    <source>
        <dbReference type="SAM" id="MobiDB-lite"/>
    </source>
</evidence>
<dbReference type="NCBIfam" id="TIGR00229">
    <property type="entry name" value="sensory_box"/>
    <property type="match status" value="2"/>
</dbReference>
<dbReference type="Gene3D" id="1.10.287.950">
    <property type="entry name" value="Methyl-accepting chemotaxis protein"/>
    <property type="match status" value="1"/>
</dbReference>
<gene>
    <name evidence="12" type="ORF">NG895_07770</name>
</gene>
<dbReference type="GO" id="GO:0007165">
    <property type="term" value="P:signal transduction"/>
    <property type="evidence" value="ECO:0007669"/>
    <property type="project" value="UniProtKB-KW"/>
</dbReference>
<dbReference type="InterPro" id="IPR004090">
    <property type="entry name" value="Chemotax_Me-accpt_rcpt"/>
</dbReference>
<dbReference type="PANTHER" id="PTHR32089:SF112">
    <property type="entry name" value="LYSOZYME-LIKE PROTEIN-RELATED"/>
    <property type="match status" value="1"/>
</dbReference>
<dbReference type="PROSITE" id="PS50192">
    <property type="entry name" value="T_SNARE"/>
    <property type="match status" value="1"/>
</dbReference>
<feature type="domain" description="Methyl-accepting transducer" evidence="7">
    <location>
        <begin position="480"/>
        <end position="709"/>
    </location>
</feature>
<dbReference type="InterPro" id="IPR000727">
    <property type="entry name" value="T_SNARE_dom"/>
</dbReference>
<dbReference type="GO" id="GO:0005886">
    <property type="term" value="C:plasma membrane"/>
    <property type="evidence" value="ECO:0007669"/>
    <property type="project" value="UniProtKB-SubCell"/>
</dbReference>
<evidence type="ECO:0000256" key="2">
    <source>
        <dbReference type="ARBA" id="ARBA00022519"/>
    </source>
</evidence>
<dbReference type="PROSITE" id="PS50112">
    <property type="entry name" value="PAS"/>
    <property type="match status" value="1"/>
</dbReference>
<dbReference type="SMART" id="SM00086">
    <property type="entry name" value="PAC"/>
    <property type="match status" value="2"/>
</dbReference>
<dbReference type="RefSeq" id="WP_252851907.1">
    <property type="nucleotide sequence ID" value="NZ_JAMXLR010000026.1"/>
</dbReference>
<dbReference type="PROSITE" id="PS50113">
    <property type="entry name" value="PAC"/>
    <property type="match status" value="2"/>
</dbReference>
<proteinExistence type="inferred from homology"/>
<protein>
    <submittedName>
        <fullName evidence="12">PAS domain S-box protein</fullName>
    </submittedName>
</protein>
<dbReference type="PROSITE" id="PS50885">
    <property type="entry name" value="HAMP"/>
    <property type="match status" value="1"/>
</dbReference>
<dbReference type="Pfam" id="PF08447">
    <property type="entry name" value="PAS_3"/>
    <property type="match status" value="2"/>
</dbReference>
<dbReference type="InterPro" id="IPR000700">
    <property type="entry name" value="PAS-assoc_C"/>
</dbReference>
<feature type="domain" description="PAC" evidence="9">
    <location>
        <begin position="221"/>
        <end position="273"/>
    </location>
</feature>
<dbReference type="GO" id="GO:0006935">
    <property type="term" value="P:chemotaxis"/>
    <property type="evidence" value="ECO:0007669"/>
    <property type="project" value="InterPro"/>
</dbReference>
<evidence type="ECO:0000313" key="13">
    <source>
        <dbReference type="Proteomes" id="UP001155241"/>
    </source>
</evidence>
<dbReference type="PANTHER" id="PTHR32089">
    <property type="entry name" value="METHYL-ACCEPTING CHEMOTAXIS PROTEIN MCPB"/>
    <property type="match status" value="1"/>
</dbReference>
<keyword evidence="2" id="KW-0472">Membrane</keyword>
<evidence type="ECO:0000259" key="8">
    <source>
        <dbReference type="PROSITE" id="PS50112"/>
    </source>
</evidence>
<comment type="caution">
    <text evidence="12">The sequence shown here is derived from an EMBL/GenBank/DDBJ whole genome shotgun (WGS) entry which is preliminary data.</text>
</comment>
<accession>A0A9X2F7J3</accession>
<dbReference type="Gene3D" id="3.30.450.20">
    <property type="entry name" value="PAS domain"/>
    <property type="match status" value="3"/>
</dbReference>
<dbReference type="CDD" id="cd11386">
    <property type="entry name" value="MCP_signal"/>
    <property type="match status" value="1"/>
</dbReference>
<evidence type="ECO:0000259" key="7">
    <source>
        <dbReference type="PROSITE" id="PS50111"/>
    </source>
</evidence>
<keyword evidence="2" id="KW-1003">Cell membrane</keyword>
<comment type="similarity">
    <text evidence="4">Belongs to the methyl-accepting chemotaxis (MCP) protein family.</text>
</comment>
<dbReference type="InterPro" id="IPR013655">
    <property type="entry name" value="PAS_fold_3"/>
</dbReference>
<reference evidence="12" key="1">
    <citation type="submission" date="2022-06" db="EMBL/GenBank/DDBJ databases">
        <title>Aeoliella straminimaris, a novel planctomycete from sediments.</title>
        <authorList>
            <person name="Vitorino I.R."/>
            <person name="Lage O.M."/>
        </authorList>
    </citation>
    <scope>NUCLEOTIDE SEQUENCE</scope>
    <source>
        <strain evidence="12">ICT_H6.2</strain>
    </source>
</reference>
<evidence type="ECO:0000256" key="1">
    <source>
        <dbReference type="ARBA" id="ARBA00004429"/>
    </source>
</evidence>
<evidence type="ECO:0000256" key="5">
    <source>
        <dbReference type="PROSITE-ProRule" id="PRU00284"/>
    </source>
</evidence>
<feature type="region of interest" description="Disordered" evidence="6">
    <location>
        <begin position="1"/>
        <end position="21"/>
    </location>
</feature>
<dbReference type="InterPro" id="IPR004089">
    <property type="entry name" value="MCPsignal_dom"/>
</dbReference>
<dbReference type="CDD" id="cd00130">
    <property type="entry name" value="PAS"/>
    <property type="match status" value="2"/>
</dbReference>
<dbReference type="PRINTS" id="PR00260">
    <property type="entry name" value="CHEMTRNSDUCR"/>
</dbReference>
<name>A0A9X2F7J3_9BACT</name>
<feature type="domain" description="HAMP" evidence="11">
    <location>
        <begin position="401"/>
        <end position="461"/>
    </location>
</feature>
<dbReference type="GO" id="GO:0004888">
    <property type="term" value="F:transmembrane signaling receptor activity"/>
    <property type="evidence" value="ECO:0007669"/>
    <property type="project" value="InterPro"/>
</dbReference>
<feature type="domain" description="PAC" evidence="9">
    <location>
        <begin position="99"/>
        <end position="151"/>
    </location>
</feature>
<sequence length="775" mass="84457">MPARKTAAKSTKARTSTTANKSALQNLQGQIDAIYRSQAVIEFDLDGNILTANDNFLNALGYSLDEIQGKHHRIFCDPKFVSTPEYADFWAKLNRGEFDSGEYKRFRKDGSEVWIQASYNPVLDNKGTPVKVVKFASDVTEQKLQTLNYQGRVDAMDRSQAVIEFNLDGTIITANENFLNAVGYSLAEIQGQHHRIFCDPEYANSLEYDSFWKKLNRGEFDSGEYMRVGKGGKEIWIQASYNPIFDANRNPVRVVKFASDITEQVKSRQEAYRLRRVVDNSEAAYMMIDRDFYITYFNDATRELLTKHLATLRAQWPNLDIDKLMGANIDQFHVNPKHQRELLADPSNLPIKTDIEVGPLTIALTVTAQLDIDGEYVGTNLEWKDVTDERKREIVDRKNSEFQAREVSELSAILQGIASGDLSQDYEVAPGDEDTHETRSVFSNIANAVNSMSDNLRGLIRSLSSNASQLASTSQQLSSTANDLASGAEETTGQSATVAAAAEEMSTNMTNMAASTEEMTTNVQSVAKAVDELTASISEIAKTSEQASHIAQNATQLTESSNQTIGQLGEAAEEIGKVIEVIQDIAEQTNLLALNATIEAARAGEAGKGFAVVATEVKELARQTADATQDIRVRIEGIQSSTKEAVRSIADVGEAIQQVNSTSSTIASAVEEQSITTKEIAANVNQTASATTMVSTGVAESASACTEISRNIVGVDQAAKQTAQGASETQTVGSQLSELSEELQRIVGQFKVDTSTLANAATAAEQKYGEPVLAG</sequence>
<dbReference type="PROSITE" id="PS50111">
    <property type="entry name" value="CHEMOTAXIS_TRANSDUC_2"/>
    <property type="match status" value="1"/>
</dbReference>
<dbReference type="Pfam" id="PF00015">
    <property type="entry name" value="MCPsignal"/>
    <property type="match status" value="1"/>
</dbReference>
<dbReference type="CDD" id="cd06225">
    <property type="entry name" value="HAMP"/>
    <property type="match status" value="1"/>
</dbReference>
<dbReference type="InterPro" id="IPR035965">
    <property type="entry name" value="PAS-like_dom_sf"/>
</dbReference>
<dbReference type="EMBL" id="JAMXLR010000026">
    <property type="protein sequence ID" value="MCO6043802.1"/>
    <property type="molecule type" value="Genomic_DNA"/>
</dbReference>
<evidence type="ECO:0000259" key="11">
    <source>
        <dbReference type="PROSITE" id="PS50885"/>
    </source>
</evidence>
<dbReference type="SUPFAM" id="SSF55785">
    <property type="entry name" value="PYP-like sensor domain (PAS domain)"/>
    <property type="match status" value="3"/>
</dbReference>
<dbReference type="InterPro" id="IPR003660">
    <property type="entry name" value="HAMP_dom"/>
</dbReference>
<dbReference type="SUPFAM" id="SSF58104">
    <property type="entry name" value="Methyl-accepting chemotaxis protein (MCP) signaling domain"/>
    <property type="match status" value="1"/>
</dbReference>
<keyword evidence="2" id="KW-0997">Cell inner membrane</keyword>
<feature type="domain" description="PAS" evidence="8">
    <location>
        <begin position="40"/>
        <end position="70"/>
    </location>
</feature>
<keyword evidence="3 5" id="KW-0807">Transducer</keyword>
<dbReference type="SMART" id="SM00283">
    <property type="entry name" value="MA"/>
    <property type="match status" value="1"/>
</dbReference>
<dbReference type="InterPro" id="IPR001610">
    <property type="entry name" value="PAC"/>
</dbReference>
<evidence type="ECO:0000256" key="3">
    <source>
        <dbReference type="ARBA" id="ARBA00023224"/>
    </source>
</evidence>
<evidence type="ECO:0000313" key="12">
    <source>
        <dbReference type="EMBL" id="MCO6043802.1"/>
    </source>
</evidence>
<keyword evidence="13" id="KW-1185">Reference proteome</keyword>
<evidence type="ECO:0000256" key="4">
    <source>
        <dbReference type="ARBA" id="ARBA00029447"/>
    </source>
</evidence>